<sequence length="494" mass="54443">MSVKMVLGCAVSVCTVCSVSLMGSLLCCVWCSRGAHGPAIFCFMRTVDPTADAQNRWLLPPVPPNLTEPLLPPHQGPLLGNDSQGWWGHHGNGSHGWWGPNGNQSQGWWGPHGNESCVWWGHHGNESWGWWGSHGNQSEGWLGPHGNQSRVWWGPHGNGTPPDVDLAQNSSLLVPVLYLAVCVAGLVGNALVIFVILRHARMMASATNVYILNLALADVLCMLSLPFVGTQLALLHWPFGAPLCRLVLALDSLNQFTSIFFLTVMSVDRYLAVVQHVRSARWRRPPVAKCVSACVWGASLLVNLPVLIFSGISRHGDNLSCNIQWPEPQERYNTAFIFYTLFLAFLIPLAIICLCYILIIAKVKSSGARVVSSRHVRSEQHVTRMVCVVVCVFVLCWLPFFVFNVASVTGSLRSTAMLKSTFDVVVVLGYANSCANPVLYAFLSHNFKKSFRNILCPRRPAVVQDVERSGGPHDRTHMINNVTIETHVNVQTSI</sequence>
<dbReference type="GO" id="GO:0004930">
    <property type="term" value="F:G protein-coupled receptor activity"/>
    <property type="evidence" value="ECO:0007669"/>
    <property type="project" value="UniProtKB-KW"/>
</dbReference>
<keyword evidence="2" id="KW-1003">Cell membrane</keyword>
<dbReference type="PRINTS" id="PR00246">
    <property type="entry name" value="SOMATOSTATNR"/>
</dbReference>
<feature type="signal peptide" evidence="13">
    <location>
        <begin position="1"/>
        <end position="34"/>
    </location>
</feature>
<evidence type="ECO:0000256" key="5">
    <source>
        <dbReference type="ARBA" id="ARBA00023040"/>
    </source>
</evidence>
<evidence type="ECO:0000256" key="4">
    <source>
        <dbReference type="ARBA" id="ARBA00022989"/>
    </source>
</evidence>
<dbReference type="GO" id="GO:0005886">
    <property type="term" value="C:plasma membrane"/>
    <property type="evidence" value="ECO:0007669"/>
    <property type="project" value="UniProtKB-SubCell"/>
</dbReference>
<keyword evidence="16" id="KW-1185">Reference proteome</keyword>
<evidence type="ECO:0000313" key="15">
    <source>
        <dbReference type="EMBL" id="KAL2101753.1"/>
    </source>
</evidence>
<feature type="transmembrane region" description="Helical" evidence="12">
    <location>
        <begin position="336"/>
        <end position="361"/>
    </location>
</feature>
<keyword evidence="10 11" id="KW-0807">Transducer</keyword>
<dbReference type="Pfam" id="PF00001">
    <property type="entry name" value="7tm_1"/>
    <property type="match status" value="1"/>
</dbReference>
<keyword evidence="7" id="KW-1015">Disulfide bond</keyword>
<feature type="chain" id="PRO_5044778124" description="G-protein coupled receptors family 1 profile domain-containing protein" evidence="13">
    <location>
        <begin position="35"/>
        <end position="494"/>
    </location>
</feature>
<comment type="subcellular location">
    <subcellularLocation>
        <location evidence="1">Cell membrane</location>
        <topology evidence="1">Multi-pass membrane protein</topology>
    </subcellularLocation>
</comment>
<dbReference type="PANTHER" id="PTHR24229:SF6">
    <property type="entry name" value="SOMATOSTATIN RECEPTOR TYPE 2"/>
    <property type="match status" value="1"/>
</dbReference>
<keyword evidence="3 11" id="KW-0812">Transmembrane</keyword>
<evidence type="ECO:0000256" key="1">
    <source>
        <dbReference type="ARBA" id="ARBA00004651"/>
    </source>
</evidence>
<organism evidence="15 16">
    <name type="scientific">Coilia grayii</name>
    <name type="common">Gray's grenadier anchovy</name>
    <dbReference type="NCBI Taxonomy" id="363190"/>
    <lineage>
        <taxon>Eukaryota</taxon>
        <taxon>Metazoa</taxon>
        <taxon>Chordata</taxon>
        <taxon>Craniata</taxon>
        <taxon>Vertebrata</taxon>
        <taxon>Euteleostomi</taxon>
        <taxon>Actinopterygii</taxon>
        <taxon>Neopterygii</taxon>
        <taxon>Teleostei</taxon>
        <taxon>Clupei</taxon>
        <taxon>Clupeiformes</taxon>
        <taxon>Clupeoidei</taxon>
        <taxon>Engraulidae</taxon>
        <taxon>Coilinae</taxon>
        <taxon>Coilia</taxon>
    </lineage>
</organism>
<evidence type="ECO:0000256" key="6">
    <source>
        <dbReference type="ARBA" id="ARBA00023136"/>
    </source>
</evidence>
<reference evidence="15 16" key="1">
    <citation type="submission" date="2024-09" db="EMBL/GenBank/DDBJ databases">
        <title>A chromosome-level genome assembly of Gray's grenadier anchovy, Coilia grayii.</title>
        <authorList>
            <person name="Fu Z."/>
        </authorList>
    </citation>
    <scope>NUCLEOTIDE SEQUENCE [LARGE SCALE GENOMIC DNA]</scope>
    <source>
        <strain evidence="15">G4</strain>
        <tissue evidence="15">Muscle</tissue>
    </source>
</reference>
<evidence type="ECO:0000256" key="10">
    <source>
        <dbReference type="ARBA" id="ARBA00023224"/>
    </source>
</evidence>
<dbReference type="InterPro" id="IPR000276">
    <property type="entry name" value="GPCR_Rhodpsn"/>
</dbReference>
<evidence type="ECO:0000256" key="7">
    <source>
        <dbReference type="ARBA" id="ARBA00023157"/>
    </source>
</evidence>
<protein>
    <recommendedName>
        <fullName evidence="14">G-protein coupled receptors family 1 profile domain-containing protein</fullName>
    </recommendedName>
</protein>
<evidence type="ECO:0000256" key="3">
    <source>
        <dbReference type="ARBA" id="ARBA00022692"/>
    </source>
</evidence>
<dbReference type="PRINTS" id="PR00237">
    <property type="entry name" value="GPCRRHODOPSN"/>
</dbReference>
<dbReference type="Proteomes" id="UP001591681">
    <property type="component" value="Unassembled WGS sequence"/>
</dbReference>
<feature type="domain" description="G-protein coupled receptors family 1 profile" evidence="14">
    <location>
        <begin position="188"/>
        <end position="440"/>
    </location>
</feature>
<comment type="caution">
    <text evidence="15">The sequence shown here is derived from an EMBL/GenBank/DDBJ whole genome shotgun (WGS) entry which is preliminary data.</text>
</comment>
<evidence type="ECO:0000259" key="14">
    <source>
        <dbReference type="PROSITE" id="PS50262"/>
    </source>
</evidence>
<evidence type="ECO:0000256" key="2">
    <source>
        <dbReference type="ARBA" id="ARBA00022475"/>
    </source>
</evidence>
<accession>A0ABD1KRI1</accession>
<comment type="similarity">
    <text evidence="11">Belongs to the G-protein coupled receptor 1 family.</text>
</comment>
<evidence type="ECO:0000256" key="12">
    <source>
        <dbReference type="SAM" id="Phobius"/>
    </source>
</evidence>
<dbReference type="PROSITE" id="PS50262">
    <property type="entry name" value="G_PROTEIN_RECEP_F1_2"/>
    <property type="match status" value="1"/>
</dbReference>
<evidence type="ECO:0000256" key="13">
    <source>
        <dbReference type="SAM" id="SignalP"/>
    </source>
</evidence>
<dbReference type="Gene3D" id="1.20.1070.10">
    <property type="entry name" value="Rhodopsin 7-helix transmembrane proteins"/>
    <property type="match status" value="1"/>
</dbReference>
<feature type="transmembrane region" description="Helical" evidence="12">
    <location>
        <begin position="176"/>
        <end position="197"/>
    </location>
</feature>
<dbReference type="SUPFAM" id="SSF81321">
    <property type="entry name" value="Family A G protein-coupled receptor-like"/>
    <property type="match status" value="1"/>
</dbReference>
<evidence type="ECO:0000256" key="9">
    <source>
        <dbReference type="ARBA" id="ARBA00023180"/>
    </source>
</evidence>
<keyword evidence="9" id="KW-0325">Glycoprotein</keyword>
<feature type="transmembrane region" description="Helical" evidence="12">
    <location>
        <begin position="209"/>
        <end position="233"/>
    </location>
</feature>
<keyword evidence="4 12" id="KW-1133">Transmembrane helix</keyword>
<keyword evidence="8 11" id="KW-0675">Receptor</keyword>
<dbReference type="InterPro" id="IPR000586">
    <property type="entry name" value="Somatstn_rcpt"/>
</dbReference>
<gene>
    <name evidence="15" type="ORF">ACEWY4_003514</name>
</gene>
<dbReference type="FunFam" id="1.20.1070.10:FF:000039">
    <property type="entry name" value="somatostatin receptor type 2"/>
    <property type="match status" value="1"/>
</dbReference>
<proteinExistence type="inferred from homology"/>
<dbReference type="SMART" id="SM01381">
    <property type="entry name" value="7TM_GPCR_Srsx"/>
    <property type="match status" value="1"/>
</dbReference>
<evidence type="ECO:0000313" key="16">
    <source>
        <dbReference type="Proteomes" id="UP001591681"/>
    </source>
</evidence>
<keyword evidence="6 12" id="KW-0472">Membrane</keyword>
<feature type="transmembrane region" description="Helical" evidence="12">
    <location>
        <begin position="422"/>
        <end position="443"/>
    </location>
</feature>
<evidence type="ECO:0000256" key="8">
    <source>
        <dbReference type="ARBA" id="ARBA00023170"/>
    </source>
</evidence>
<name>A0ABD1KRI1_9TELE</name>
<keyword evidence="13" id="KW-0732">Signal</keyword>
<dbReference type="PROSITE" id="PS00237">
    <property type="entry name" value="G_PROTEIN_RECEP_F1_1"/>
    <property type="match status" value="1"/>
</dbReference>
<dbReference type="AlphaFoldDB" id="A0ABD1KRI1"/>
<evidence type="ECO:0000256" key="11">
    <source>
        <dbReference type="RuleBase" id="RU000688"/>
    </source>
</evidence>
<dbReference type="EMBL" id="JBHFQA010000003">
    <property type="protein sequence ID" value="KAL2101753.1"/>
    <property type="molecule type" value="Genomic_DNA"/>
</dbReference>
<keyword evidence="5 11" id="KW-0297">G-protein coupled receptor</keyword>
<feature type="transmembrane region" description="Helical" evidence="12">
    <location>
        <begin position="293"/>
        <end position="312"/>
    </location>
</feature>
<dbReference type="InterPro" id="IPR017452">
    <property type="entry name" value="GPCR_Rhodpsn_7TM"/>
</dbReference>
<dbReference type="PANTHER" id="PTHR24229">
    <property type="entry name" value="NEUROPEPTIDES RECEPTOR"/>
    <property type="match status" value="1"/>
</dbReference>
<feature type="transmembrane region" description="Helical" evidence="12">
    <location>
        <begin position="253"/>
        <end position="272"/>
    </location>
</feature>
<feature type="transmembrane region" description="Helical" evidence="12">
    <location>
        <begin position="382"/>
        <end position="402"/>
    </location>
</feature>